<reference evidence="2 3" key="1">
    <citation type="submission" date="2018-10" db="EMBL/GenBank/DDBJ databases">
        <authorList>
            <person name="Vanduin D."/>
            <person name="Fouts D."/>
            <person name="Wright M."/>
            <person name="Sutton G."/>
            <person name="Nguyen K."/>
            <person name="Kreiswirth B."/>
            <person name="Chen L."/>
            <person name="Rojas L."/>
            <person name="Hujer A."/>
            <person name="Hujer K."/>
            <person name="Bonomo R."/>
            <person name="Adams M."/>
        </authorList>
    </citation>
    <scope>NUCLEOTIDE SEQUENCE [LARGE SCALE GENOMIC DNA]</scope>
    <source>
        <strain evidence="2 3">CRK0165</strain>
    </source>
</reference>
<organism evidence="2 3">
    <name type="scientific">Klebsiella pneumoniae</name>
    <dbReference type="NCBI Taxonomy" id="573"/>
    <lineage>
        <taxon>Bacteria</taxon>
        <taxon>Pseudomonadati</taxon>
        <taxon>Pseudomonadota</taxon>
        <taxon>Gammaproteobacteria</taxon>
        <taxon>Enterobacterales</taxon>
        <taxon>Enterobacteriaceae</taxon>
        <taxon>Klebsiella/Raoultella group</taxon>
        <taxon>Klebsiella</taxon>
        <taxon>Klebsiella pneumoniae complex</taxon>
    </lineage>
</organism>
<dbReference type="PANTHER" id="PTHR30461:SF23">
    <property type="entry name" value="DNA RECOMBINASE-RELATED"/>
    <property type="match status" value="1"/>
</dbReference>
<dbReference type="Pfam" id="PF00239">
    <property type="entry name" value="Resolvase"/>
    <property type="match status" value="1"/>
</dbReference>
<dbReference type="Pfam" id="PF07508">
    <property type="entry name" value="Recombinase"/>
    <property type="match status" value="1"/>
</dbReference>
<dbReference type="InterPro" id="IPR050639">
    <property type="entry name" value="SSR_resolvase"/>
</dbReference>
<dbReference type="RefSeq" id="WP_032739138.1">
    <property type="nucleotide sequence ID" value="NZ_JAFCOE010000017.1"/>
</dbReference>
<protein>
    <submittedName>
        <fullName evidence="2">Recombinase family protein</fullName>
    </submittedName>
</protein>
<proteinExistence type="predicted"/>
<dbReference type="GO" id="GO:0003677">
    <property type="term" value="F:DNA binding"/>
    <property type="evidence" value="ECO:0007669"/>
    <property type="project" value="InterPro"/>
</dbReference>
<dbReference type="InterPro" id="IPR036162">
    <property type="entry name" value="Resolvase-like_N_sf"/>
</dbReference>
<dbReference type="EMBL" id="MPYG04000007">
    <property type="protein sequence ID" value="ROH04876.1"/>
    <property type="molecule type" value="Genomic_DNA"/>
</dbReference>
<evidence type="ECO:0000259" key="1">
    <source>
        <dbReference type="PROSITE" id="PS51736"/>
    </source>
</evidence>
<accession>A0A423A1S8</accession>
<name>A0A423A1S8_KLEPN</name>
<evidence type="ECO:0000313" key="3">
    <source>
        <dbReference type="Proteomes" id="UP000283322"/>
    </source>
</evidence>
<feature type="domain" description="Resolvase/invertase-type recombinase catalytic" evidence="1">
    <location>
        <begin position="12"/>
        <end position="162"/>
    </location>
</feature>
<evidence type="ECO:0000313" key="2">
    <source>
        <dbReference type="EMBL" id="ROH04876.1"/>
    </source>
</evidence>
<dbReference type="CDD" id="cd00338">
    <property type="entry name" value="Ser_Recombinase"/>
    <property type="match status" value="1"/>
</dbReference>
<dbReference type="AlphaFoldDB" id="A0A423A1S8"/>
<gene>
    <name evidence="2" type="ORF">BL124_00001200</name>
</gene>
<comment type="caution">
    <text evidence="2">The sequence shown here is derived from an EMBL/GenBank/DDBJ whole genome shotgun (WGS) entry which is preliminary data.</text>
</comment>
<dbReference type="Gene3D" id="3.90.1750.20">
    <property type="entry name" value="Putative Large Serine Recombinase, Chain B, Domain 2"/>
    <property type="match status" value="1"/>
</dbReference>
<dbReference type="GO" id="GO:0000150">
    <property type="term" value="F:DNA strand exchange activity"/>
    <property type="evidence" value="ECO:0007669"/>
    <property type="project" value="InterPro"/>
</dbReference>
<dbReference type="InterPro" id="IPR011109">
    <property type="entry name" value="DNA_bind_recombinase_dom"/>
</dbReference>
<dbReference type="PROSITE" id="PS51736">
    <property type="entry name" value="RECOMBINASES_3"/>
    <property type="match status" value="1"/>
</dbReference>
<dbReference type="SMART" id="SM00857">
    <property type="entry name" value="Resolvase"/>
    <property type="match status" value="1"/>
</dbReference>
<dbReference type="Proteomes" id="UP000283322">
    <property type="component" value="Unassembled WGS sequence"/>
</dbReference>
<dbReference type="SUPFAM" id="SSF53041">
    <property type="entry name" value="Resolvase-like"/>
    <property type="match status" value="1"/>
</dbReference>
<dbReference type="Gene3D" id="3.40.50.1390">
    <property type="entry name" value="Resolvase, N-terminal catalytic domain"/>
    <property type="match status" value="1"/>
</dbReference>
<dbReference type="PANTHER" id="PTHR30461">
    <property type="entry name" value="DNA-INVERTASE FROM LAMBDOID PROPHAGE"/>
    <property type="match status" value="1"/>
</dbReference>
<dbReference type="InterPro" id="IPR038109">
    <property type="entry name" value="DNA_bind_recomb_sf"/>
</dbReference>
<dbReference type="InterPro" id="IPR006119">
    <property type="entry name" value="Resolv_N"/>
</dbReference>
<sequence length="511" mass="59320">MGDESQKNHKIRVAQYLRMSTDHQQFSIDNQALYLKKYAEDHNMVIVETYDDEGKSGVSASGRKNFNRLIEDVVTGRVKIEAVLVYDVSRFGRWQDNDEAGHYSYLLKYHGVRIIYCAENLPDESPEIQMLTLPALRYAAGAFSRNLSVKVFAGHVNLVKRGYYQGGIPGYGLRRKLIDNNNRPKMILCPGERKSLQTDRVVLTPGTKKEIKLVKKIFNMFIFDGLNEYLIATKLNREGYTYSDKTEWNRSRIHSILINIRYTGKYTYNRTSQKLNAQRIQNPQEEWIEYDSFFKPIISPEKFRLAKEIIDNRSKKMTNEEILNFLKKVLIKHGKISGFIIDEDDNGPSSSVVASRFGGLLNAYKLINYTPERDYRFIEINSALRVRHADTINTICKEITNSEVTISENKLITINKSLTFTIILARCRKTSTDKCRWIVRLDRSINSDINIIVRMNSLNSVPLDYYILPSIDSFENELNLKENNSLLFEMYRFDDINIFFKMLSTNKKEVA</sequence>